<proteinExistence type="predicted"/>
<evidence type="ECO:0000313" key="2">
    <source>
        <dbReference type="Proteomes" id="UP000324222"/>
    </source>
</evidence>
<sequence>MVRAAAGVEKRLRRMMFSSSTACSCSTFTALITVFPEPARGHATQTLVFLPTHIHPPTHSDKVRHAHPPLKTPIFCDNSNNGNALFTALKAALRWRPTNALLTLSLHRRGVHCSPSTPLSSRQATGNFQLSHII</sequence>
<organism evidence="1 2">
    <name type="scientific">Portunus trituberculatus</name>
    <name type="common">Swimming crab</name>
    <name type="synonym">Neptunus trituberculatus</name>
    <dbReference type="NCBI Taxonomy" id="210409"/>
    <lineage>
        <taxon>Eukaryota</taxon>
        <taxon>Metazoa</taxon>
        <taxon>Ecdysozoa</taxon>
        <taxon>Arthropoda</taxon>
        <taxon>Crustacea</taxon>
        <taxon>Multicrustacea</taxon>
        <taxon>Malacostraca</taxon>
        <taxon>Eumalacostraca</taxon>
        <taxon>Eucarida</taxon>
        <taxon>Decapoda</taxon>
        <taxon>Pleocyemata</taxon>
        <taxon>Brachyura</taxon>
        <taxon>Eubrachyura</taxon>
        <taxon>Portunoidea</taxon>
        <taxon>Portunidae</taxon>
        <taxon>Portuninae</taxon>
        <taxon>Portunus</taxon>
    </lineage>
</organism>
<dbReference type="Proteomes" id="UP000324222">
    <property type="component" value="Unassembled WGS sequence"/>
</dbReference>
<dbReference type="PROSITE" id="PS51257">
    <property type="entry name" value="PROKAR_LIPOPROTEIN"/>
    <property type="match status" value="1"/>
</dbReference>
<gene>
    <name evidence="1" type="ORF">E2C01_065332</name>
</gene>
<evidence type="ECO:0000313" key="1">
    <source>
        <dbReference type="EMBL" id="MPC71064.1"/>
    </source>
</evidence>
<accession>A0A5B7HRE7</accession>
<comment type="caution">
    <text evidence="1">The sequence shown here is derived from an EMBL/GenBank/DDBJ whole genome shotgun (WGS) entry which is preliminary data.</text>
</comment>
<keyword evidence="2" id="KW-1185">Reference proteome</keyword>
<dbReference type="EMBL" id="VSRR010032230">
    <property type="protein sequence ID" value="MPC71064.1"/>
    <property type="molecule type" value="Genomic_DNA"/>
</dbReference>
<dbReference type="AlphaFoldDB" id="A0A5B7HRE7"/>
<protein>
    <submittedName>
        <fullName evidence="1">Uncharacterized protein</fullName>
    </submittedName>
</protein>
<name>A0A5B7HRE7_PORTR</name>
<reference evidence="1 2" key="1">
    <citation type="submission" date="2019-05" db="EMBL/GenBank/DDBJ databases">
        <title>Another draft genome of Portunus trituberculatus and its Hox gene families provides insights of decapod evolution.</title>
        <authorList>
            <person name="Jeong J.-H."/>
            <person name="Song I."/>
            <person name="Kim S."/>
            <person name="Choi T."/>
            <person name="Kim D."/>
            <person name="Ryu S."/>
            <person name="Kim W."/>
        </authorList>
    </citation>
    <scope>NUCLEOTIDE SEQUENCE [LARGE SCALE GENOMIC DNA]</scope>
    <source>
        <tissue evidence="1">Muscle</tissue>
    </source>
</reference>